<organism evidence="1 2">
    <name type="scientific">Neobacillus citreus</name>
    <dbReference type="NCBI Taxonomy" id="2833578"/>
    <lineage>
        <taxon>Bacteria</taxon>
        <taxon>Bacillati</taxon>
        <taxon>Bacillota</taxon>
        <taxon>Bacilli</taxon>
        <taxon>Bacillales</taxon>
        <taxon>Bacillaceae</taxon>
        <taxon>Neobacillus</taxon>
    </lineage>
</organism>
<keyword evidence="2" id="KW-1185">Reference proteome</keyword>
<evidence type="ECO:0000313" key="1">
    <source>
        <dbReference type="EMBL" id="MCH6264614.1"/>
    </source>
</evidence>
<dbReference type="AlphaFoldDB" id="A0A9J6MXV6"/>
<dbReference type="EMBL" id="JAGYPE020000004">
    <property type="protein sequence ID" value="MCH6264614.1"/>
    <property type="molecule type" value="Genomic_DNA"/>
</dbReference>
<dbReference type="Proteomes" id="UP000677265">
    <property type="component" value="Unassembled WGS sequence"/>
</dbReference>
<proteinExistence type="predicted"/>
<gene>
    <name evidence="1" type="ORF">KHB02_003640</name>
</gene>
<reference evidence="1 2" key="1">
    <citation type="submission" date="2022-03" db="EMBL/GenBank/DDBJ databases">
        <title>Novel Bacillus species.</title>
        <authorList>
            <person name="Liu G."/>
        </authorList>
    </citation>
    <scope>NUCLEOTIDE SEQUENCE [LARGE SCALE GENOMIC DNA]</scope>
    <source>
        <strain evidence="1 2">FJAT-50051</strain>
    </source>
</reference>
<name>A0A9J6MXV6_9BACI</name>
<comment type="caution">
    <text evidence="1">The sequence shown here is derived from an EMBL/GenBank/DDBJ whole genome shotgun (WGS) entry which is preliminary data.</text>
</comment>
<sequence length="71" mass="8422">MNASKPSFIDTPYFYYDDNVNMRLKDGAPSEVRREFNRFIKAYSDWQRMNVLGLETPPPVYLDEIEDERGI</sequence>
<evidence type="ECO:0000313" key="2">
    <source>
        <dbReference type="Proteomes" id="UP000677265"/>
    </source>
</evidence>
<accession>A0A9J6MXV6</accession>
<protein>
    <submittedName>
        <fullName evidence="1">Uncharacterized protein</fullName>
    </submittedName>
</protein>